<keyword evidence="3" id="KW-1185">Reference proteome</keyword>
<name>A0ABZ1B240_9ACTN</name>
<organism evidence="2 3">
    <name type="scientific">Blastococcus brunescens</name>
    <dbReference type="NCBI Taxonomy" id="1564165"/>
    <lineage>
        <taxon>Bacteria</taxon>
        <taxon>Bacillati</taxon>
        <taxon>Actinomycetota</taxon>
        <taxon>Actinomycetes</taxon>
        <taxon>Geodermatophilales</taxon>
        <taxon>Geodermatophilaceae</taxon>
        <taxon>Blastococcus</taxon>
    </lineage>
</organism>
<dbReference type="RefSeq" id="WP_324276210.1">
    <property type="nucleotide sequence ID" value="NZ_CP141261.1"/>
</dbReference>
<accession>A0ABZ1B240</accession>
<dbReference type="EMBL" id="CP141261">
    <property type="protein sequence ID" value="WRL64886.1"/>
    <property type="molecule type" value="Genomic_DNA"/>
</dbReference>
<evidence type="ECO:0000313" key="3">
    <source>
        <dbReference type="Proteomes" id="UP001324287"/>
    </source>
</evidence>
<feature type="transmembrane region" description="Helical" evidence="1">
    <location>
        <begin position="24"/>
        <end position="45"/>
    </location>
</feature>
<reference evidence="2 3" key="1">
    <citation type="submission" date="2023-12" db="EMBL/GenBank/DDBJ databases">
        <title>Blastococcus brunescens sp. nov., an actonobacterium isolated from sandstone collected in sahara desert.</title>
        <authorList>
            <person name="Gtari M."/>
            <person name="Ghodhbane F."/>
        </authorList>
    </citation>
    <scope>NUCLEOTIDE SEQUENCE [LARGE SCALE GENOMIC DNA]</scope>
    <source>
        <strain evidence="2 3">BMG 8361</strain>
    </source>
</reference>
<keyword evidence="1" id="KW-0812">Transmembrane</keyword>
<dbReference type="Proteomes" id="UP001324287">
    <property type="component" value="Chromosome"/>
</dbReference>
<evidence type="ECO:0000256" key="1">
    <source>
        <dbReference type="SAM" id="Phobius"/>
    </source>
</evidence>
<keyword evidence="1" id="KW-1133">Transmembrane helix</keyword>
<keyword evidence="1" id="KW-0472">Membrane</keyword>
<proteinExistence type="predicted"/>
<gene>
    <name evidence="2" type="ORF">U6N30_03870</name>
</gene>
<protein>
    <submittedName>
        <fullName evidence="2">Uncharacterized protein</fullName>
    </submittedName>
</protein>
<sequence>MFFVGLVAMLVVRGFGGGEDRVAWWLLAGAVGSYFAGALAFELYYRFLPVAPGPRGPTWAT</sequence>
<evidence type="ECO:0000313" key="2">
    <source>
        <dbReference type="EMBL" id="WRL64886.1"/>
    </source>
</evidence>